<protein>
    <submittedName>
        <fullName evidence="6">Uncharacterized protein</fullName>
    </submittedName>
</protein>
<gene>
    <name evidence="6" type="ORF">ARALYDRAFT_891332</name>
</gene>
<keyword evidence="5" id="KW-0732">Signal</keyword>
<reference evidence="7" key="1">
    <citation type="journal article" date="2011" name="Nat. Genet.">
        <title>The Arabidopsis lyrata genome sequence and the basis of rapid genome size change.</title>
        <authorList>
            <person name="Hu T.T."/>
            <person name="Pattyn P."/>
            <person name="Bakker E.G."/>
            <person name="Cao J."/>
            <person name="Cheng J.-F."/>
            <person name="Clark R.M."/>
            <person name="Fahlgren N."/>
            <person name="Fawcett J.A."/>
            <person name="Grimwood J."/>
            <person name="Gundlach H."/>
            <person name="Haberer G."/>
            <person name="Hollister J.D."/>
            <person name="Ossowski S."/>
            <person name="Ottilar R.P."/>
            <person name="Salamov A.A."/>
            <person name="Schneeberger K."/>
            <person name="Spannagl M."/>
            <person name="Wang X."/>
            <person name="Yang L."/>
            <person name="Nasrallah M.E."/>
            <person name="Bergelson J."/>
            <person name="Carrington J.C."/>
            <person name="Gaut B.S."/>
            <person name="Schmutz J."/>
            <person name="Mayer K.F.X."/>
            <person name="Van de Peer Y."/>
            <person name="Grigoriev I.V."/>
            <person name="Nordborg M."/>
            <person name="Weigel D."/>
            <person name="Guo Y.-L."/>
        </authorList>
    </citation>
    <scope>NUCLEOTIDE SEQUENCE [LARGE SCALE GENOMIC DNA]</scope>
    <source>
        <strain evidence="7">cv. MN47</strain>
    </source>
</reference>
<accession>D7KMX4</accession>
<sequence>MNKTQYISQTLLVRTTIDCNLVKGSTFVHHSYFRAYEGGGFISHYGKQVFWDAREDGVYLSHGKDTPKYMYKWI</sequence>
<dbReference type="GO" id="GO:0005576">
    <property type="term" value="C:extracellular region"/>
    <property type="evidence" value="ECO:0007669"/>
    <property type="project" value="UniProtKB-SubCell"/>
</dbReference>
<dbReference type="HOGENOM" id="CLU_2691115_0_0_1"/>
<evidence type="ECO:0000256" key="1">
    <source>
        <dbReference type="ARBA" id="ARBA00004613"/>
    </source>
</evidence>
<evidence type="ECO:0000256" key="4">
    <source>
        <dbReference type="ARBA" id="ARBA00022525"/>
    </source>
</evidence>
<dbReference type="GO" id="GO:0060320">
    <property type="term" value="P:rejection of self pollen"/>
    <property type="evidence" value="ECO:0007669"/>
    <property type="project" value="UniProtKB-KW"/>
</dbReference>
<keyword evidence="7" id="KW-1185">Reference proteome</keyword>
<dbReference type="InterPro" id="IPR010264">
    <property type="entry name" value="Self-incomp_S1"/>
</dbReference>
<comment type="subcellular location">
    <subcellularLocation>
        <location evidence="1">Secreted</location>
    </subcellularLocation>
</comment>
<evidence type="ECO:0000256" key="5">
    <source>
        <dbReference type="ARBA" id="ARBA00022729"/>
    </source>
</evidence>
<evidence type="ECO:0000256" key="2">
    <source>
        <dbReference type="ARBA" id="ARBA00005581"/>
    </source>
</evidence>
<dbReference type="Gramene" id="scaffold_104126.1">
    <property type="protein sequence ID" value="scaffold_104126.1"/>
    <property type="gene ID" value="scaffold_104126.1"/>
</dbReference>
<evidence type="ECO:0000256" key="3">
    <source>
        <dbReference type="ARBA" id="ARBA00022471"/>
    </source>
</evidence>
<organism evidence="7">
    <name type="scientific">Arabidopsis lyrata subsp. lyrata</name>
    <name type="common">Lyre-leaved rock-cress</name>
    <dbReference type="NCBI Taxonomy" id="81972"/>
    <lineage>
        <taxon>Eukaryota</taxon>
        <taxon>Viridiplantae</taxon>
        <taxon>Streptophyta</taxon>
        <taxon>Embryophyta</taxon>
        <taxon>Tracheophyta</taxon>
        <taxon>Spermatophyta</taxon>
        <taxon>Magnoliopsida</taxon>
        <taxon>eudicotyledons</taxon>
        <taxon>Gunneridae</taxon>
        <taxon>Pentapetalae</taxon>
        <taxon>rosids</taxon>
        <taxon>malvids</taxon>
        <taxon>Brassicales</taxon>
        <taxon>Brassicaceae</taxon>
        <taxon>Camelineae</taxon>
        <taxon>Arabidopsis</taxon>
    </lineage>
</organism>
<proteinExistence type="inferred from homology"/>
<dbReference type="Pfam" id="PF05938">
    <property type="entry name" value="Self-incomp_S1"/>
    <property type="match status" value="1"/>
</dbReference>
<dbReference type="Proteomes" id="UP000008694">
    <property type="component" value="Unassembled WGS sequence"/>
</dbReference>
<evidence type="ECO:0000313" key="7">
    <source>
        <dbReference type="Proteomes" id="UP000008694"/>
    </source>
</evidence>
<dbReference type="EMBL" id="GL348713">
    <property type="protein sequence ID" value="EFH70209.1"/>
    <property type="molecule type" value="Genomic_DNA"/>
</dbReference>
<keyword evidence="4" id="KW-0964">Secreted</keyword>
<comment type="similarity">
    <text evidence="2">Belongs to the plant self-incompatibility (S1) protein family.</text>
</comment>
<evidence type="ECO:0000313" key="6">
    <source>
        <dbReference type="EMBL" id="EFH70209.1"/>
    </source>
</evidence>
<dbReference type="AlphaFoldDB" id="D7KMX4"/>
<name>D7KMX4_ARALL</name>
<keyword evidence="3" id="KW-0713">Self-incompatibility</keyword>